<comment type="caution">
    <text evidence="2">The sequence shown here is derived from an EMBL/GenBank/DDBJ whole genome shotgun (WGS) entry which is preliminary data.</text>
</comment>
<evidence type="ECO:0000313" key="2">
    <source>
        <dbReference type="EMBL" id="PDW01405.1"/>
    </source>
</evidence>
<organism evidence="2 3">
    <name type="scientific">Candidatus Chloroploca asiatica</name>
    <dbReference type="NCBI Taxonomy" id="1506545"/>
    <lineage>
        <taxon>Bacteria</taxon>
        <taxon>Bacillati</taxon>
        <taxon>Chloroflexota</taxon>
        <taxon>Chloroflexia</taxon>
        <taxon>Chloroflexales</taxon>
        <taxon>Chloroflexineae</taxon>
        <taxon>Oscillochloridaceae</taxon>
        <taxon>Candidatus Chloroploca</taxon>
    </lineage>
</organism>
<accession>A0A2H3KU02</accession>
<protein>
    <recommendedName>
        <fullName evidence="4">ABC transmembrane type-1 domain-containing protein</fullName>
    </recommendedName>
</protein>
<name>A0A2H3KU02_9CHLR</name>
<proteinExistence type="predicted"/>
<keyword evidence="1" id="KW-0472">Membrane</keyword>
<sequence>MIPITTYPTLIGDLTFADLTYAMYAVMDHVVEISTHPTGLAILSLIFLAMFFQVLRIFMIKRGKL</sequence>
<evidence type="ECO:0000256" key="1">
    <source>
        <dbReference type="SAM" id="Phobius"/>
    </source>
</evidence>
<evidence type="ECO:0008006" key="4">
    <source>
        <dbReference type="Google" id="ProtNLM"/>
    </source>
</evidence>
<dbReference type="AlphaFoldDB" id="A0A2H3KU02"/>
<reference evidence="2 3" key="1">
    <citation type="submission" date="2016-05" db="EMBL/GenBank/DDBJ databases">
        <authorList>
            <person name="Lavstsen T."/>
            <person name="Jespersen J.S."/>
        </authorList>
    </citation>
    <scope>NUCLEOTIDE SEQUENCE [LARGE SCALE GENOMIC DNA]</scope>
    <source>
        <strain evidence="2 3">B7-9</strain>
    </source>
</reference>
<evidence type="ECO:0000313" key="3">
    <source>
        <dbReference type="Proteomes" id="UP000220922"/>
    </source>
</evidence>
<dbReference type="EMBL" id="LYXE01000003">
    <property type="protein sequence ID" value="PDW01405.1"/>
    <property type="molecule type" value="Genomic_DNA"/>
</dbReference>
<keyword evidence="1" id="KW-1133">Transmembrane helix</keyword>
<feature type="transmembrane region" description="Helical" evidence="1">
    <location>
        <begin position="40"/>
        <end position="59"/>
    </location>
</feature>
<keyword evidence="3" id="KW-1185">Reference proteome</keyword>
<dbReference type="Proteomes" id="UP000220922">
    <property type="component" value="Unassembled WGS sequence"/>
</dbReference>
<keyword evidence="1" id="KW-0812">Transmembrane</keyword>
<gene>
    <name evidence="2" type="ORF">A9Q02_20905</name>
</gene>